<gene>
    <name evidence="2" type="ORF">CH379_008980</name>
    <name evidence="3" type="ORF">CH379_10140</name>
</gene>
<feature type="domain" description="Lcl C-terminal" evidence="1">
    <location>
        <begin position="265"/>
        <end position="374"/>
    </location>
</feature>
<evidence type="ECO:0000313" key="2">
    <source>
        <dbReference type="EMBL" id="MDV6235758.1"/>
    </source>
</evidence>
<keyword evidence="4" id="KW-1185">Reference proteome</keyword>
<dbReference type="PANTHER" id="PTHR35812:SF1">
    <property type="entry name" value="LIPOPROTEIN"/>
    <property type="match status" value="1"/>
</dbReference>
<evidence type="ECO:0000313" key="3">
    <source>
        <dbReference type="EMBL" id="PJZ93006.1"/>
    </source>
</evidence>
<organism evidence="3">
    <name type="scientific">Leptospira ellisii</name>
    <dbReference type="NCBI Taxonomy" id="2023197"/>
    <lineage>
        <taxon>Bacteria</taxon>
        <taxon>Pseudomonadati</taxon>
        <taxon>Spirochaetota</taxon>
        <taxon>Spirochaetia</taxon>
        <taxon>Leptospirales</taxon>
        <taxon>Leptospiraceae</taxon>
        <taxon>Leptospira</taxon>
    </lineage>
</organism>
<sequence>MFRRIFLLAGMLLFSFCTPGKELVNSGVPYSKEWWETLFLRCALSQTPVCDSLLPPDLPPVFTPDAVSDTGVDVCTDTIGGNLACGGAIFPGQDADFVNVPSARMWLIPVAHPTFNMDYTTQDLVRGSIWKTCAEGQSGPTCGTGTSISADFATAPTLCSALNGVNGGQGYSGITTWRLPDILELSRMFNLRAPGGTEPFAFPGNESRIYHSSTPVWNIPGSRWYADMDVGFYDEINSINGNYSVRCVSGTPLSPPSFRDNGDTTVTDNRTGLIWVGGAGSGIDDWQNALVTCDNLALSGRSWRLPNANELLSIVDYTVGNPSINAAFFGGTVPQYYWTSTTSASNLSFAHAVFFNSGLMGGNDKSLNLNFRCVAGPEVF</sequence>
<reference evidence="3" key="1">
    <citation type="submission" date="2017-07" db="EMBL/GenBank/DDBJ databases">
        <title>Leptospira spp. isolated from tropical soils.</title>
        <authorList>
            <person name="Thibeaux R."/>
            <person name="Iraola G."/>
            <person name="Ferres I."/>
            <person name="Bierque E."/>
            <person name="Girault D."/>
            <person name="Soupe-Gilbert M.-E."/>
            <person name="Picardeau M."/>
            <person name="Goarant C."/>
        </authorList>
    </citation>
    <scope>NUCLEOTIDE SEQUENCE [LARGE SCALE GENOMIC DNA]</scope>
    <source>
        <strain evidence="3">ATI7-C-A5</strain>
    </source>
</reference>
<evidence type="ECO:0000259" key="1">
    <source>
        <dbReference type="Pfam" id="PF07603"/>
    </source>
</evidence>
<dbReference type="OrthoDB" id="341917at2"/>
<dbReference type="RefSeq" id="WP_100765076.1">
    <property type="nucleotide sequence ID" value="NZ_NPEF02000010.1"/>
</dbReference>
<reference evidence="2" key="3">
    <citation type="submission" date="2023-10" db="EMBL/GenBank/DDBJ databases">
        <authorList>
            <person name="Picardeau M."/>
            <person name="Thibeaux R."/>
        </authorList>
    </citation>
    <scope>NUCLEOTIDE SEQUENCE</scope>
    <source>
        <strain evidence="2">ATI7-C-A5</strain>
    </source>
</reference>
<comment type="caution">
    <text evidence="3">The sequence shown here is derived from an EMBL/GenBank/DDBJ whole genome shotgun (WGS) entry which is preliminary data.</text>
</comment>
<feature type="domain" description="Lcl C-terminal" evidence="1">
    <location>
        <begin position="120"/>
        <end position="248"/>
    </location>
</feature>
<accession>A0A2N0B900</accession>
<evidence type="ECO:0000313" key="4">
    <source>
        <dbReference type="Proteomes" id="UP000232122"/>
    </source>
</evidence>
<proteinExistence type="predicted"/>
<reference evidence="2 4" key="2">
    <citation type="journal article" date="2018" name="Microb. Genom.">
        <title>Deciphering the unexplored Leptospira diversity from soils uncovers genomic evolution to virulence.</title>
        <authorList>
            <person name="Thibeaux R."/>
            <person name="Iraola G."/>
            <person name="Ferres I."/>
            <person name="Bierque E."/>
            <person name="Girault D."/>
            <person name="Soupe-Gilbert M.E."/>
            <person name="Picardeau M."/>
            <person name="Goarant C."/>
        </authorList>
    </citation>
    <scope>NUCLEOTIDE SEQUENCE [LARGE SCALE GENOMIC DNA]</scope>
    <source>
        <strain evidence="2 4">ATI7-C-A5</strain>
    </source>
</reference>
<dbReference type="Pfam" id="PF07603">
    <property type="entry name" value="Lcl_C"/>
    <property type="match status" value="2"/>
</dbReference>
<dbReference type="EMBL" id="NPEF02000010">
    <property type="protein sequence ID" value="MDV6235758.1"/>
    <property type="molecule type" value="Genomic_DNA"/>
</dbReference>
<dbReference type="AlphaFoldDB" id="A0A2N0B900"/>
<name>A0A2N0B900_9LEPT</name>
<protein>
    <submittedName>
        <fullName evidence="2">DUF1566 domain-containing protein</fullName>
    </submittedName>
</protein>
<dbReference type="Proteomes" id="UP000232122">
    <property type="component" value="Unassembled WGS sequence"/>
</dbReference>
<dbReference type="PANTHER" id="PTHR35812">
    <property type="entry name" value="LIPOPROTEIN"/>
    <property type="match status" value="1"/>
</dbReference>
<dbReference type="InterPro" id="IPR011460">
    <property type="entry name" value="Lcl_C"/>
</dbReference>
<dbReference type="EMBL" id="NPEF01000089">
    <property type="protein sequence ID" value="PJZ93006.1"/>
    <property type="molecule type" value="Genomic_DNA"/>
</dbReference>